<protein>
    <submittedName>
        <fullName evidence="2">Uncharacterized protein</fullName>
    </submittedName>
</protein>
<proteinExistence type="predicted"/>
<feature type="region of interest" description="Disordered" evidence="1">
    <location>
        <begin position="642"/>
        <end position="704"/>
    </location>
</feature>
<comment type="caution">
    <text evidence="2">The sequence shown here is derived from an EMBL/GenBank/DDBJ whole genome shotgun (WGS) entry which is preliminary data.</text>
</comment>
<dbReference type="EMBL" id="JARJFB010000015">
    <property type="protein sequence ID" value="MEA0970398.1"/>
    <property type="molecule type" value="Genomic_DNA"/>
</dbReference>
<reference evidence="2 3" key="1">
    <citation type="submission" date="2023-03" db="EMBL/GenBank/DDBJ databases">
        <title>Host association and intracellularity evolved multiple times independently in the Rickettsiales.</title>
        <authorList>
            <person name="Castelli M."/>
            <person name="Nardi T."/>
            <person name="Gammuto L."/>
            <person name="Bellinzona G."/>
            <person name="Sabaneyeva E."/>
            <person name="Potekhin A."/>
            <person name="Serra V."/>
            <person name="Petroni G."/>
            <person name="Sassera D."/>
        </authorList>
    </citation>
    <scope>NUCLEOTIDE SEQUENCE [LARGE SCALE GENOMIC DNA]</scope>
    <source>
        <strain evidence="2 3">Sr 2-6</strain>
    </source>
</reference>
<accession>A0ABU5NB52</accession>
<evidence type="ECO:0000313" key="3">
    <source>
        <dbReference type="Proteomes" id="UP001291687"/>
    </source>
</evidence>
<dbReference type="Proteomes" id="UP001291687">
    <property type="component" value="Unassembled WGS sequence"/>
</dbReference>
<dbReference type="RefSeq" id="WP_322776301.1">
    <property type="nucleotide sequence ID" value="NZ_JARJFB010000015.1"/>
</dbReference>
<keyword evidence="3" id="KW-1185">Reference proteome</keyword>
<name>A0ABU5NB52_9RICK</name>
<organism evidence="2 3">
    <name type="scientific">Candidatus Megaera venefica</name>
    <dbReference type="NCBI Taxonomy" id="2055910"/>
    <lineage>
        <taxon>Bacteria</taxon>
        <taxon>Pseudomonadati</taxon>
        <taxon>Pseudomonadota</taxon>
        <taxon>Alphaproteobacteria</taxon>
        <taxon>Rickettsiales</taxon>
        <taxon>Rickettsiaceae</taxon>
        <taxon>Candidatus Megaera</taxon>
    </lineage>
</organism>
<sequence>MSKSNFEVLNDNREKTLAFAKGVDGTPPVKIDIEARKKEAQQLFIDGDLSGAIKKLDQIKDNRLGIVWHESQDLGNGTSSLVRDARKVTTDEALLKIDAPEKYAMQLLNQTRGASDLIDKSDLSPQAKELAKKKLMHIATDAMANIDNLGSKTVKNYNTQMLHVLESSGIAEPEKKLKFASEIANFKDDHQHIVTLTTASDRNSKPHTVYEAEIMLNGLTDKQINQYQDIARSTPGKPCGVEWFDKMDKYKQDLLRPVALDISLGNKVIPTQLLSDVVGVRNAYQKVTAISSATSPEPKVLSQTLHSGTPTTKVKTVGKEARQEITNENLKQLKSFLPPEERMNLNILTSKTPFNARGENFVSDQLKKGKKEVEGVSVSASPINRWRLIGGGGRDTKQFEQNLANVGKGLEKEVGLKHVSKYLQKGGSRFGNFVEAISFGAYETTQTKAQKELKVLNTLKPDLVLSLVVATSARSLVDSSTLLANSENVNLELTAKMAIVKNSVKSPDGALHAVVGKKIAKEYPNDVNFCKSGKDRTGYAQANETREVVSAYLDVDPKSQLGKKNFLGQLAGGHTQEMAGVQGGTIGCHSIKTNPEFGLNKSDKFASGIIDQQSSHFNSSIKTVKKPEKVIQAFEQAFEQSQAKGVSKSSKDKDVITRPRSLSVPPFVKQEVAKISGVMHDSSTRPRSASAPPPVKKSPPSQSM</sequence>
<gene>
    <name evidence="2" type="ORF">Megvenef_00358</name>
</gene>
<evidence type="ECO:0000256" key="1">
    <source>
        <dbReference type="SAM" id="MobiDB-lite"/>
    </source>
</evidence>
<evidence type="ECO:0000313" key="2">
    <source>
        <dbReference type="EMBL" id="MEA0970398.1"/>
    </source>
</evidence>